<protein>
    <submittedName>
        <fullName evidence="2">Putative LAGLIDADG homing endonuclease</fullName>
    </submittedName>
</protein>
<keyword evidence="2" id="KW-0255">Endonuclease</keyword>
<dbReference type="AlphaFoldDB" id="A0A1B2RZ01"/>
<accession>A0A1B2RZ01</accession>
<feature type="domain" description="Homing endonuclease LAGLIDADG" evidence="1">
    <location>
        <begin position="122"/>
        <end position="232"/>
    </location>
</feature>
<feature type="domain" description="Homing endonuclease LAGLIDADG" evidence="1">
    <location>
        <begin position="14"/>
        <end position="80"/>
    </location>
</feature>
<keyword evidence="2" id="KW-0540">Nuclease</keyword>
<reference evidence="2" key="1">
    <citation type="journal article" date="2016" name="Genome Biol. Evol.">
        <title>Mitochondrion-to-Chloroplast DNA Transfers and Intragenomic Proliferation of Chloroplast Group II Introns in Gloeotilopsis Green Algae (Ulotrichales, Ulvophyceae).</title>
        <authorList>
            <person name="Turmel M."/>
            <person name="Otis C."/>
            <person name="Lemieux C."/>
        </authorList>
    </citation>
    <scope>NUCLEOTIDE SEQUENCE</scope>
</reference>
<evidence type="ECO:0000259" key="1">
    <source>
        <dbReference type="Pfam" id="PF00961"/>
    </source>
</evidence>
<geneLocation type="mitochondrion" evidence="2"/>
<gene>
    <name evidence="2" type="primary">orf273</name>
</gene>
<dbReference type="PANTHER" id="PTHR37520">
    <property type="entry name" value="INTRON-ENCODED DNA ENDONUCLEASE AI2A-RELATED"/>
    <property type="match status" value="1"/>
</dbReference>
<name>A0A1B2RZ01_9CHLO</name>
<organism evidence="2">
    <name type="scientific">Gloeotilopsis planctonica</name>
    <dbReference type="NCBI Taxonomy" id="34157"/>
    <lineage>
        <taxon>Eukaryota</taxon>
        <taxon>Viridiplantae</taxon>
        <taxon>Chlorophyta</taxon>
        <taxon>core chlorophytes</taxon>
        <taxon>Ulvophyceae</taxon>
        <taxon>OUU clade</taxon>
        <taxon>Ulotrichales</taxon>
        <taxon>Ulotrichaceae</taxon>
        <taxon>Gloeotilopsis</taxon>
    </lineage>
</organism>
<dbReference type="InterPro" id="IPR004860">
    <property type="entry name" value="LAGLIDADG_dom"/>
</dbReference>
<dbReference type="InterPro" id="IPR027434">
    <property type="entry name" value="Homing_endonucl"/>
</dbReference>
<evidence type="ECO:0000313" key="2">
    <source>
        <dbReference type="EMBL" id="AOC61562.1"/>
    </source>
</evidence>
<dbReference type="EMBL" id="KX306823">
    <property type="protein sequence ID" value="AOC61562.1"/>
    <property type="molecule type" value="Genomic_DNA"/>
</dbReference>
<sequence>MSKKMESSNWNSWLAGLIDGDGNFYANKKNNSVQFSITMHSVDEHCLNQIKQKIGGKVSLVAGKQAVKLTLSSKPHLAALAERINGHLRNQIRIDQFKILCERLQIAFKPVPPFSWKFAYAAGFFDSSGTVVLSVKKHSSLNNLKGLEGKIERLKKAEITQLSVKITQKYKHNIDFLAIPFTVKEKELPVFGSIHYDKSQNGYFSWYITSRSNMLLFCNYLREKPSRTVKQHRVRLIPLFYELWGQKPYLASENSALKKRWFAFVESWFKFSS</sequence>
<keyword evidence="2" id="KW-0378">Hydrolase</keyword>
<dbReference type="PANTHER" id="PTHR37520:SF1">
    <property type="entry name" value="INTRON-ENCODED DNA ENDONUCLEASE AI2A-RELATED"/>
    <property type="match status" value="1"/>
</dbReference>
<dbReference type="Pfam" id="PF00961">
    <property type="entry name" value="LAGLIDADG_1"/>
    <property type="match status" value="2"/>
</dbReference>
<proteinExistence type="predicted"/>
<dbReference type="SUPFAM" id="SSF55608">
    <property type="entry name" value="Homing endonucleases"/>
    <property type="match status" value="2"/>
</dbReference>
<dbReference type="Gene3D" id="3.10.28.10">
    <property type="entry name" value="Homing endonucleases"/>
    <property type="match status" value="2"/>
</dbReference>
<keyword evidence="2" id="KW-0496">Mitochondrion</keyword>
<dbReference type="GO" id="GO:0004519">
    <property type="term" value="F:endonuclease activity"/>
    <property type="evidence" value="ECO:0007669"/>
    <property type="project" value="UniProtKB-KW"/>
</dbReference>